<dbReference type="PANTHER" id="PTHR47584:SF14">
    <property type="entry name" value="L10-INTERACTING MYB DOMAIN-CONTAINING PROTEIN-LIKE"/>
    <property type="match status" value="1"/>
</dbReference>
<gene>
    <name evidence="1" type="ORF">SO802_023418</name>
</gene>
<evidence type="ECO:0000313" key="1">
    <source>
        <dbReference type="EMBL" id="KAK9993715.1"/>
    </source>
</evidence>
<dbReference type="AlphaFoldDB" id="A0AAW2C9M3"/>
<comment type="caution">
    <text evidence="1">The sequence shown here is derived from an EMBL/GenBank/DDBJ whole genome shotgun (WGS) entry which is preliminary data.</text>
</comment>
<keyword evidence="2" id="KW-1185">Reference proteome</keyword>
<sequence>MAGDLRTWDDDCVDELCDIVFGEFWLGNFAQGVPRDLVWDVITQTLNTRTRKDFRRRQVVNQFHLQRWYCRVREVLRYARSGHRYQCSAYHVKYLNSMAHESQDADDKLWPSHVEHIFIEIMLEEQIKGNMENGLFKGPMWQGDRSAVNLQKKGCLNYDKLKQLFAPSTATGHLQISSYTPTLTSDEECALEEELANDVAATHLDDDCYTPNLESIPQTVEETEVDGQTQAVVKRPMQDASAKGKKVSKKADRVSEMIVAQ</sequence>
<proteinExistence type="predicted"/>
<protein>
    <submittedName>
        <fullName evidence="1">Uncharacterized protein</fullName>
    </submittedName>
</protein>
<dbReference type="PANTHER" id="PTHR47584">
    <property type="match status" value="1"/>
</dbReference>
<dbReference type="EMBL" id="JAZDWU010000008">
    <property type="protein sequence ID" value="KAK9993715.1"/>
    <property type="molecule type" value="Genomic_DNA"/>
</dbReference>
<accession>A0AAW2C9M3</accession>
<dbReference type="InterPro" id="IPR045026">
    <property type="entry name" value="LIMYB"/>
</dbReference>
<evidence type="ECO:0000313" key="2">
    <source>
        <dbReference type="Proteomes" id="UP001459277"/>
    </source>
</evidence>
<organism evidence="1 2">
    <name type="scientific">Lithocarpus litseifolius</name>
    <dbReference type="NCBI Taxonomy" id="425828"/>
    <lineage>
        <taxon>Eukaryota</taxon>
        <taxon>Viridiplantae</taxon>
        <taxon>Streptophyta</taxon>
        <taxon>Embryophyta</taxon>
        <taxon>Tracheophyta</taxon>
        <taxon>Spermatophyta</taxon>
        <taxon>Magnoliopsida</taxon>
        <taxon>eudicotyledons</taxon>
        <taxon>Gunneridae</taxon>
        <taxon>Pentapetalae</taxon>
        <taxon>rosids</taxon>
        <taxon>fabids</taxon>
        <taxon>Fagales</taxon>
        <taxon>Fagaceae</taxon>
        <taxon>Lithocarpus</taxon>
    </lineage>
</organism>
<name>A0AAW2C9M3_9ROSI</name>
<reference evidence="1 2" key="1">
    <citation type="submission" date="2024-01" db="EMBL/GenBank/DDBJ databases">
        <title>A telomere-to-telomere, gap-free genome of sweet tea (Lithocarpus litseifolius).</title>
        <authorList>
            <person name="Zhou J."/>
        </authorList>
    </citation>
    <scope>NUCLEOTIDE SEQUENCE [LARGE SCALE GENOMIC DNA]</scope>
    <source>
        <strain evidence="1">Zhou-2022a</strain>
        <tissue evidence="1">Leaf</tissue>
    </source>
</reference>
<dbReference type="Proteomes" id="UP001459277">
    <property type="component" value="Unassembled WGS sequence"/>
</dbReference>